<sequence length="76" mass="8651">MQPNNDGPWSLTRIWFSPEGSVSPAKLWWGRQDVIAKDLCERLSEENSGTRSFNRLRYTHNSDIVMVNTGLQVSGL</sequence>
<keyword evidence="3" id="KW-1185">Reference proteome</keyword>
<accession>A0A2U9CJW3</accession>
<dbReference type="EMBL" id="VEVO01000003">
    <property type="protein sequence ID" value="KAF0044613.1"/>
    <property type="molecule type" value="Genomic_DNA"/>
</dbReference>
<proteinExistence type="predicted"/>
<dbReference type="EMBL" id="CP026259">
    <property type="protein sequence ID" value="AWP16798.1"/>
    <property type="molecule type" value="Genomic_DNA"/>
</dbReference>
<reference evidence="2 4" key="2">
    <citation type="submission" date="2019-06" db="EMBL/GenBank/DDBJ databases">
        <title>Draft genomes of female and male turbot (Scophthalmus maximus).</title>
        <authorList>
            <person name="Xu H."/>
            <person name="Xu X.-W."/>
            <person name="Shao C."/>
            <person name="Chen S."/>
        </authorList>
    </citation>
    <scope>NUCLEOTIDE SEQUENCE [LARGE SCALE GENOMIC DNA]</scope>
    <source>
        <strain evidence="2">Ysfricsl-2016a</strain>
        <tissue evidence="2">Blood</tissue>
    </source>
</reference>
<reference evidence="1 3" key="1">
    <citation type="submission" date="2017-12" db="EMBL/GenBank/DDBJ databases">
        <title>Integrating genomic resources of turbot (Scophthalmus maximus) in depth evaluation of genetic and physical mapping variation across individuals.</title>
        <authorList>
            <person name="Martinez P."/>
        </authorList>
    </citation>
    <scope>NUCLEOTIDE SEQUENCE [LARGE SCALE GENOMIC DNA]</scope>
</reference>
<dbReference type="AlphaFoldDB" id="A0A2U9CJW3"/>
<evidence type="ECO:0000313" key="1">
    <source>
        <dbReference type="EMBL" id="AWP16798.1"/>
    </source>
</evidence>
<dbReference type="Proteomes" id="UP000246464">
    <property type="component" value="Chromosome 17"/>
</dbReference>
<evidence type="ECO:0000313" key="2">
    <source>
        <dbReference type="EMBL" id="KAF0044613.1"/>
    </source>
</evidence>
<protein>
    <submittedName>
        <fullName evidence="1">Uncharacterized protein</fullName>
    </submittedName>
</protein>
<gene>
    <name evidence="2" type="ORF">F2P81_003771</name>
    <name evidence="1" type="ORF">SMAX5B_003454</name>
</gene>
<organism evidence="1 3">
    <name type="scientific">Scophthalmus maximus</name>
    <name type="common">Turbot</name>
    <name type="synonym">Psetta maxima</name>
    <dbReference type="NCBI Taxonomy" id="52904"/>
    <lineage>
        <taxon>Eukaryota</taxon>
        <taxon>Metazoa</taxon>
        <taxon>Chordata</taxon>
        <taxon>Craniata</taxon>
        <taxon>Vertebrata</taxon>
        <taxon>Euteleostomi</taxon>
        <taxon>Actinopterygii</taxon>
        <taxon>Neopterygii</taxon>
        <taxon>Teleostei</taxon>
        <taxon>Neoteleostei</taxon>
        <taxon>Acanthomorphata</taxon>
        <taxon>Carangaria</taxon>
        <taxon>Pleuronectiformes</taxon>
        <taxon>Pleuronectoidei</taxon>
        <taxon>Scophthalmidae</taxon>
        <taxon>Scophthalmus</taxon>
    </lineage>
</organism>
<evidence type="ECO:0000313" key="3">
    <source>
        <dbReference type="Proteomes" id="UP000246464"/>
    </source>
</evidence>
<evidence type="ECO:0000313" key="4">
    <source>
        <dbReference type="Proteomes" id="UP000438429"/>
    </source>
</evidence>
<name>A0A2U9CJW3_SCOMX</name>
<dbReference type="Proteomes" id="UP000438429">
    <property type="component" value="Unassembled WGS sequence"/>
</dbReference>